<keyword evidence="16" id="KW-1185">Reference proteome</keyword>
<keyword evidence="10 13" id="KW-0411">Iron-sulfur</keyword>
<dbReference type="NCBIfam" id="TIGR00372">
    <property type="entry name" value="cas4"/>
    <property type="match status" value="1"/>
</dbReference>
<keyword evidence="9 13" id="KW-0408">Iron</keyword>
<keyword evidence="7 13" id="KW-0378">Hydrolase</keyword>
<dbReference type="EMBL" id="AP026978">
    <property type="protein sequence ID" value="BDU01010.1"/>
    <property type="molecule type" value="Genomic_DNA"/>
</dbReference>
<dbReference type="InterPro" id="IPR011604">
    <property type="entry name" value="PDDEXK-like_dom_sf"/>
</dbReference>
<dbReference type="Pfam" id="PF01930">
    <property type="entry name" value="Cas_Cas4"/>
    <property type="match status" value="1"/>
</dbReference>
<dbReference type="Gene3D" id="3.90.320.10">
    <property type="match status" value="1"/>
</dbReference>
<reference evidence="15 16" key="1">
    <citation type="submission" date="2022-11" db="EMBL/GenBank/DDBJ databases">
        <title>Genome Sequencing of Nocardia sp. ON39_IFM12276 and assembly.</title>
        <authorList>
            <person name="Shimojima M."/>
            <person name="Toyokawa M."/>
            <person name="Uesaka K."/>
        </authorList>
    </citation>
    <scope>NUCLEOTIDE SEQUENCE [LARGE SCALE GENOMIC DNA]</scope>
    <source>
        <strain evidence="15 16">IFM 12276</strain>
    </source>
</reference>
<comment type="function">
    <text evidence="13">CRISPR (clustered regularly interspaced short palindromic repeat) is an adaptive immune system that provides protection against mobile genetic elements (viruses, transposable elements and conjugative plasmids). CRISPR clusters contain sequences complementary to antecedent mobile elements and target invading nucleic acids. CRISPR clusters are transcribed and processed into CRISPR RNA (crRNA).</text>
</comment>
<evidence type="ECO:0000256" key="5">
    <source>
        <dbReference type="ARBA" id="ARBA00022722"/>
    </source>
</evidence>
<evidence type="ECO:0000256" key="10">
    <source>
        <dbReference type="ARBA" id="ARBA00023014"/>
    </source>
</evidence>
<evidence type="ECO:0000256" key="2">
    <source>
        <dbReference type="ARBA" id="ARBA00009189"/>
    </source>
</evidence>
<dbReference type="InterPro" id="IPR013343">
    <property type="entry name" value="CRISPR-assoc_prot_Cas4"/>
</dbReference>
<evidence type="ECO:0000256" key="3">
    <source>
        <dbReference type="ARBA" id="ARBA00012768"/>
    </source>
</evidence>
<name>A0ABN6U8F4_9NOCA</name>
<evidence type="ECO:0000259" key="14">
    <source>
        <dbReference type="Pfam" id="PF01930"/>
    </source>
</evidence>
<dbReference type="Proteomes" id="UP001317870">
    <property type="component" value="Chromosome"/>
</dbReference>
<dbReference type="PANTHER" id="PTHR36531">
    <property type="entry name" value="CRISPR-ASSOCIATED EXONUCLEASE CAS4"/>
    <property type="match status" value="1"/>
</dbReference>
<dbReference type="InterPro" id="IPR022765">
    <property type="entry name" value="Dna2/Cas4_DUF83"/>
</dbReference>
<feature type="domain" description="DUF83" evidence="14">
    <location>
        <begin position="16"/>
        <end position="190"/>
    </location>
</feature>
<evidence type="ECO:0000256" key="6">
    <source>
        <dbReference type="ARBA" id="ARBA00022723"/>
    </source>
</evidence>
<evidence type="ECO:0000256" key="8">
    <source>
        <dbReference type="ARBA" id="ARBA00022839"/>
    </source>
</evidence>
<evidence type="ECO:0000256" key="9">
    <source>
        <dbReference type="ARBA" id="ARBA00023004"/>
    </source>
</evidence>
<evidence type="ECO:0000256" key="7">
    <source>
        <dbReference type="ARBA" id="ARBA00022801"/>
    </source>
</evidence>
<comment type="cofactor">
    <cofactor evidence="13">
        <name>Mg(2+)</name>
        <dbReference type="ChEBI" id="CHEBI:18420"/>
    </cofactor>
    <cofactor evidence="13">
        <name>Mn(2+)</name>
        <dbReference type="ChEBI" id="CHEBI:29035"/>
    </cofactor>
    <text evidence="13">Mg(2+) or Mn(2+) required for ssDNA cleavage activity.</text>
</comment>
<evidence type="ECO:0000256" key="1">
    <source>
        <dbReference type="ARBA" id="ARBA00001966"/>
    </source>
</evidence>
<keyword evidence="5 13" id="KW-0540">Nuclease</keyword>
<keyword evidence="6 13" id="KW-0479">Metal-binding</keyword>
<protein>
    <recommendedName>
        <fullName evidence="4 13">CRISPR-associated exonuclease Cas4</fullName>
        <ecNumber evidence="3 13">3.1.12.1</ecNumber>
    </recommendedName>
</protein>
<gene>
    <name evidence="15" type="ORF">IFM12276_40380</name>
</gene>
<comment type="cofactor">
    <cofactor evidence="1">
        <name>[4Fe-4S] cluster</name>
        <dbReference type="ChEBI" id="CHEBI:49883"/>
    </cofactor>
</comment>
<proteinExistence type="inferred from homology"/>
<evidence type="ECO:0000256" key="4">
    <source>
        <dbReference type="ARBA" id="ARBA00020049"/>
    </source>
</evidence>
<dbReference type="InterPro" id="IPR051827">
    <property type="entry name" value="Cas4_exonuclease"/>
</dbReference>
<evidence type="ECO:0000313" key="16">
    <source>
        <dbReference type="Proteomes" id="UP001317870"/>
    </source>
</evidence>
<evidence type="ECO:0000313" key="15">
    <source>
        <dbReference type="EMBL" id="BDU01010.1"/>
    </source>
</evidence>
<accession>A0ABN6U8F4</accession>
<evidence type="ECO:0000256" key="11">
    <source>
        <dbReference type="ARBA" id="ARBA00023118"/>
    </source>
</evidence>
<evidence type="ECO:0000256" key="12">
    <source>
        <dbReference type="ARBA" id="ARBA00023211"/>
    </source>
</evidence>
<sequence>MPEQSLTNDRWSVPISAIEHHAYCPRQAVLIWQETYFESNTDTVRGDLAHEAVDRGGTLTGRTGARIWRALPVHNHELGIHGICDTVHRTPGGPIPVEHKSGRYTPGGPADLQVAAQVLCLREMFDQPVPHGELFAGKSRRHYRIAVDSALEAAVRDAIEQLRRRITEFTPPPPANDHRCTRCSLRPGCLPETARRNSIDLFTPRPIRNHDD</sequence>
<organism evidence="15 16">
    <name type="scientific">Nocardia sputorum</name>
    <dbReference type="NCBI Taxonomy" id="2984338"/>
    <lineage>
        <taxon>Bacteria</taxon>
        <taxon>Bacillati</taxon>
        <taxon>Actinomycetota</taxon>
        <taxon>Actinomycetes</taxon>
        <taxon>Mycobacteriales</taxon>
        <taxon>Nocardiaceae</taxon>
        <taxon>Nocardia</taxon>
    </lineage>
</organism>
<keyword evidence="12 13" id="KW-0464">Manganese</keyword>
<dbReference type="RefSeq" id="WP_281873993.1">
    <property type="nucleotide sequence ID" value="NZ_AP026978.1"/>
</dbReference>
<dbReference type="EC" id="3.1.12.1" evidence="3 13"/>
<evidence type="ECO:0000256" key="13">
    <source>
        <dbReference type="RuleBase" id="RU365022"/>
    </source>
</evidence>
<dbReference type="PANTHER" id="PTHR36531:SF6">
    <property type="entry name" value="DNA REPLICATION ATP-DEPENDENT HELICASE_NUCLEASE DNA2"/>
    <property type="match status" value="1"/>
</dbReference>
<comment type="similarity">
    <text evidence="2 13">Belongs to the CRISPR-associated exonuclease Cas4 family.</text>
</comment>
<keyword evidence="11 13" id="KW-0051">Antiviral defense</keyword>
<keyword evidence="8 13" id="KW-0269">Exonuclease</keyword>
<comment type="cofactor">
    <cofactor evidence="13">
        <name>iron-sulfur cluster</name>
        <dbReference type="ChEBI" id="CHEBI:30408"/>
    </cofactor>
</comment>